<dbReference type="SUPFAM" id="SSF52317">
    <property type="entry name" value="Class I glutamine amidotransferase-like"/>
    <property type="match status" value="1"/>
</dbReference>
<evidence type="ECO:0000256" key="7">
    <source>
        <dbReference type="ARBA" id="ARBA00047838"/>
    </source>
</evidence>
<dbReference type="InterPro" id="IPR011060">
    <property type="entry name" value="RibuloseP-bd_barrel"/>
</dbReference>
<evidence type="ECO:0000256" key="2">
    <source>
        <dbReference type="ARBA" id="ARBA00022605"/>
    </source>
</evidence>
<evidence type="ECO:0000256" key="10">
    <source>
        <dbReference type="SAM" id="MobiDB-lite"/>
    </source>
</evidence>
<feature type="region of interest" description="Disordered" evidence="10">
    <location>
        <begin position="1"/>
        <end position="20"/>
    </location>
</feature>
<keyword evidence="2 9" id="KW-0028">Amino-acid biosynthesis</keyword>
<keyword evidence="3" id="KW-0378">Hydrolase</keyword>
<evidence type="ECO:0000256" key="9">
    <source>
        <dbReference type="RuleBase" id="RU003657"/>
    </source>
</evidence>
<sequence>MAENIIPVPPVAQPSGHPPSHPPPKLYILDYGAGNVRSLANSIKKLGYEFEWIRDISDFDKAEKLIFPGVGAFGQATTSLRTSGYDEPLGRYISSGRPYFGICIGMQMLFTTSTESPGAEALGVIPFPISRFTSDLLTSIDEAATSRRTAHSSSLSNGTSLLNDKSDADPSGEEKGMGGVEWKGEEKGKRKAVPHMGWNKAWKAWQDEDSTSNTKEETLMLDEDYYFVHSYGAMLKTPEDEEIMKPYAYTLSRYGDEVFVSSVKVGNVFGTQFHPEKSGPAGLDLLRRWLSIPSSTLTSPPLISFLPSSSSLNSHITTNYNSNSQQTNYQTISTHNENTSTNPDMLKLLPKGKWQNTDPHPRPGTGLTSRIVACLDVRSNDSGDLVVTKGDQYDVRDSSSKHVRNLGLPVSLSQRYYQSGADEICFLNITSFRSSALRDQPMLDVVRSAAETIFVPLTVGGGIRDTIDPDGTKRSALEVAGIYFRSGADKVSIGSDAVSSVKELLQREKQGIDDLTGKTSIETIAKAYGSQAVVVSVDPRRVYVDTNDSNWMDNFPKEHLDCLVFGDKAKSNTKNEEKEKVWWYACTIAGGRETTDLDVIQLVKGVEKLGAGEILLNSVDRDGSGKGFDLDLINLVKKNVGIPVVSSSGAGSSEDFVQVFKQTGTEAALAAGIFHRGEVGIDEVKEALEKQGVAVRRIEMGD</sequence>
<dbReference type="Proteomes" id="UP000289152">
    <property type="component" value="Unassembled WGS sequence"/>
</dbReference>
<gene>
    <name evidence="12" type="ORF">M231_00944</name>
</gene>
<evidence type="ECO:0000256" key="6">
    <source>
        <dbReference type="ARBA" id="ARBA00023239"/>
    </source>
</evidence>
<keyword evidence="13" id="KW-1185">Reference proteome</keyword>
<dbReference type="SUPFAM" id="SSF51366">
    <property type="entry name" value="Ribulose-phoshate binding barrel"/>
    <property type="match status" value="1"/>
</dbReference>
<comment type="similarity">
    <text evidence="9">Belongs to the HisA/HisF family.</text>
</comment>
<organism evidence="12 13">
    <name type="scientific">Tremella mesenterica</name>
    <name type="common">Jelly fungus</name>
    <dbReference type="NCBI Taxonomy" id="5217"/>
    <lineage>
        <taxon>Eukaryota</taxon>
        <taxon>Fungi</taxon>
        <taxon>Dikarya</taxon>
        <taxon>Basidiomycota</taxon>
        <taxon>Agaricomycotina</taxon>
        <taxon>Tremellomycetes</taxon>
        <taxon>Tremellales</taxon>
        <taxon>Tremellaceae</taxon>
        <taxon>Tremella</taxon>
    </lineage>
</organism>
<dbReference type="Pfam" id="PF00117">
    <property type="entry name" value="GATase"/>
    <property type="match status" value="1"/>
</dbReference>
<dbReference type="CDD" id="cd01748">
    <property type="entry name" value="GATase1_IGP_Synthase"/>
    <property type="match status" value="1"/>
</dbReference>
<dbReference type="HAMAP" id="MF_00278">
    <property type="entry name" value="HisH"/>
    <property type="match status" value="1"/>
</dbReference>
<dbReference type="InParanoid" id="A0A4Q1BUD1"/>
<dbReference type="PROSITE" id="PS51273">
    <property type="entry name" value="GATASE_TYPE_1"/>
    <property type="match status" value="1"/>
</dbReference>
<dbReference type="InterPro" id="IPR029062">
    <property type="entry name" value="Class_I_gatase-like"/>
</dbReference>
<comment type="pathway">
    <text evidence="1">Amino-acid biosynthesis; L-histidine biosynthesis; L-histidine from 5-phospho-alpha-D-ribose 1-diphosphate: step 5/9.</text>
</comment>
<dbReference type="UniPathway" id="UPA00031">
    <property type="reaction ID" value="UER00010"/>
</dbReference>
<dbReference type="InterPro" id="IPR017926">
    <property type="entry name" value="GATASE"/>
</dbReference>
<feature type="compositionally biased region" description="Pro residues" evidence="10">
    <location>
        <begin position="7"/>
        <end position="20"/>
    </location>
</feature>
<comment type="catalytic activity">
    <reaction evidence="7">
        <text>5-[(5-phospho-1-deoxy-D-ribulos-1-ylimino)methylamino]-1-(5-phospho-beta-D-ribosyl)imidazole-4-carboxamide + L-glutamine = D-erythro-1-(imidazol-4-yl)glycerol 3-phosphate + 5-amino-1-(5-phospho-beta-D-ribosyl)imidazole-4-carboxamide + L-glutamate + H(+)</text>
        <dbReference type="Rhea" id="RHEA:24793"/>
        <dbReference type="ChEBI" id="CHEBI:15378"/>
        <dbReference type="ChEBI" id="CHEBI:29985"/>
        <dbReference type="ChEBI" id="CHEBI:58278"/>
        <dbReference type="ChEBI" id="CHEBI:58359"/>
        <dbReference type="ChEBI" id="CHEBI:58475"/>
        <dbReference type="ChEBI" id="CHEBI:58525"/>
        <dbReference type="EC" id="4.3.2.10"/>
    </reaction>
</comment>
<dbReference type="GO" id="GO:0016829">
    <property type="term" value="F:lyase activity"/>
    <property type="evidence" value="ECO:0007669"/>
    <property type="project" value="UniProtKB-KW"/>
</dbReference>
<evidence type="ECO:0000256" key="4">
    <source>
        <dbReference type="ARBA" id="ARBA00022962"/>
    </source>
</evidence>
<dbReference type="InterPro" id="IPR050064">
    <property type="entry name" value="IGPS_HisA/HisF"/>
</dbReference>
<evidence type="ECO:0000256" key="1">
    <source>
        <dbReference type="ARBA" id="ARBA00005091"/>
    </source>
</evidence>
<dbReference type="InterPro" id="IPR004651">
    <property type="entry name" value="HisF"/>
</dbReference>
<name>A0A4Q1BUD1_TREME</name>
<evidence type="ECO:0000256" key="8">
    <source>
        <dbReference type="ARBA" id="ARBA00049534"/>
    </source>
</evidence>
<dbReference type="GO" id="GO:0000107">
    <property type="term" value="F:imidazoleglycerol-phosphate synthase activity"/>
    <property type="evidence" value="ECO:0007669"/>
    <property type="project" value="InterPro"/>
</dbReference>
<keyword evidence="5 9" id="KW-0368">Histidine biosynthesis</keyword>
<feature type="domain" description="Glutamine amidotransferase" evidence="11">
    <location>
        <begin position="28"/>
        <end position="287"/>
    </location>
</feature>
<comment type="caution">
    <text evidence="12">The sequence shown here is derived from an EMBL/GenBank/DDBJ whole genome shotgun (WGS) entry which is preliminary data.</text>
</comment>
<reference evidence="12 13" key="1">
    <citation type="submission" date="2016-06" db="EMBL/GenBank/DDBJ databases">
        <title>Evolution of pathogenesis and genome organization in the Tremellales.</title>
        <authorList>
            <person name="Cuomo C."/>
            <person name="Litvintseva A."/>
            <person name="Heitman J."/>
            <person name="Chen Y."/>
            <person name="Sun S."/>
            <person name="Springer D."/>
            <person name="Dromer F."/>
            <person name="Young S."/>
            <person name="Zeng Q."/>
            <person name="Chapman S."/>
            <person name="Gujja S."/>
            <person name="Saif S."/>
            <person name="Birren B."/>
        </authorList>
    </citation>
    <scope>NUCLEOTIDE SEQUENCE [LARGE SCALE GENOMIC DNA]</scope>
    <source>
        <strain evidence="12 13">ATCC 28783</strain>
    </source>
</reference>
<dbReference type="EMBL" id="SDIL01000006">
    <property type="protein sequence ID" value="RXK41709.1"/>
    <property type="molecule type" value="Genomic_DNA"/>
</dbReference>
<dbReference type="InterPro" id="IPR010139">
    <property type="entry name" value="Imidazole-glycPsynth_HisH"/>
</dbReference>
<dbReference type="GO" id="GO:0004359">
    <property type="term" value="F:glutaminase activity"/>
    <property type="evidence" value="ECO:0007669"/>
    <property type="project" value="UniProtKB-EC"/>
</dbReference>
<keyword evidence="6" id="KW-0456">Lyase</keyword>
<evidence type="ECO:0000313" key="12">
    <source>
        <dbReference type="EMBL" id="RXK41709.1"/>
    </source>
</evidence>
<dbReference type="CDD" id="cd04731">
    <property type="entry name" value="HisF"/>
    <property type="match status" value="1"/>
</dbReference>
<dbReference type="GO" id="GO:0000105">
    <property type="term" value="P:L-histidine biosynthetic process"/>
    <property type="evidence" value="ECO:0007669"/>
    <property type="project" value="UniProtKB-UniPathway"/>
</dbReference>
<dbReference type="STRING" id="5217.A0A4Q1BUD1"/>
<evidence type="ECO:0000256" key="5">
    <source>
        <dbReference type="ARBA" id="ARBA00023102"/>
    </source>
</evidence>
<dbReference type="Gene3D" id="3.40.50.880">
    <property type="match status" value="1"/>
</dbReference>
<dbReference type="InterPro" id="IPR013785">
    <property type="entry name" value="Aldolase_TIM"/>
</dbReference>
<dbReference type="Pfam" id="PF00977">
    <property type="entry name" value="His_biosynth"/>
    <property type="match status" value="1"/>
</dbReference>
<dbReference type="Gene3D" id="3.20.20.70">
    <property type="entry name" value="Aldolase class I"/>
    <property type="match status" value="1"/>
</dbReference>
<feature type="compositionally biased region" description="Basic and acidic residues" evidence="10">
    <location>
        <begin position="164"/>
        <end position="188"/>
    </location>
</feature>
<evidence type="ECO:0000313" key="13">
    <source>
        <dbReference type="Proteomes" id="UP000289152"/>
    </source>
</evidence>
<dbReference type="InterPro" id="IPR006062">
    <property type="entry name" value="His_biosynth"/>
</dbReference>
<evidence type="ECO:0000256" key="3">
    <source>
        <dbReference type="ARBA" id="ARBA00022801"/>
    </source>
</evidence>
<dbReference type="AlphaFoldDB" id="A0A4Q1BUD1"/>
<protein>
    <submittedName>
        <fullName evidence="12">Imidazoleglycerol phosphate synthase, cyclase subunit</fullName>
    </submittedName>
</protein>
<feature type="region of interest" description="Disordered" evidence="10">
    <location>
        <begin position="147"/>
        <end position="191"/>
    </location>
</feature>
<evidence type="ECO:0000259" key="11">
    <source>
        <dbReference type="Pfam" id="PF00117"/>
    </source>
</evidence>
<dbReference type="VEuPathDB" id="FungiDB:TREMEDRAFT_73645"/>
<dbReference type="PANTHER" id="PTHR21235">
    <property type="entry name" value="IMIDAZOLE GLYCEROL PHOSPHATE SYNTHASE SUBUNIT HISF/H IGP SYNTHASE SUBUNIT HISF/H"/>
    <property type="match status" value="1"/>
</dbReference>
<proteinExistence type="inferred from homology"/>
<dbReference type="OrthoDB" id="10254903at2759"/>
<dbReference type="PANTHER" id="PTHR21235:SF2">
    <property type="entry name" value="IMIDAZOLE GLYCEROL PHOSPHATE SYNTHASE HISHF"/>
    <property type="match status" value="1"/>
</dbReference>
<accession>A0A4Q1BUD1</accession>
<dbReference type="FunCoup" id="A0A4Q1BUD1">
    <property type="interactions" value="131"/>
</dbReference>
<keyword evidence="4" id="KW-0315">Glutamine amidotransferase</keyword>
<comment type="catalytic activity">
    <reaction evidence="8">
        <text>L-glutamine + H2O = L-glutamate + NH4(+)</text>
        <dbReference type="Rhea" id="RHEA:15889"/>
        <dbReference type="ChEBI" id="CHEBI:15377"/>
        <dbReference type="ChEBI" id="CHEBI:28938"/>
        <dbReference type="ChEBI" id="CHEBI:29985"/>
        <dbReference type="ChEBI" id="CHEBI:58359"/>
        <dbReference type="EC" id="3.5.1.2"/>
    </reaction>
</comment>
<feature type="compositionally biased region" description="Low complexity" evidence="10">
    <location>
        <begin position="151"/>
        <end position="163"/>
    </location>
</feature>